<evidence type="ECO:0000256" key="4">
    <source>
        <dbReference type="ARBA" id="ARBA00018091"/>
    </source>
</evidence>
<comment type="subcellular location">
    <subcellularLocation>
        <location evidence="2">Virion</location>
    </subcellularLocation>
</comment>
<keyword evidence="8" id="KW-0687">Ribonucleoprotein</keyword>
<evidence type="ECO:0000259" key="11">
    <source>
        <dbReference type="PROSITE" id="PS00418"/>
    </source>
</evidence>
<reference evidence="12" key="1">
    <citation type="journal article" date="2006" name="Plant Pathol.">
        <title>Characterization of Potato rough dwarf virus and Potato virus P: distinct strains of the same viral species in the genus Carlavirus.</title>
        <authorList>
            <person name="Nisbet C."/>
            <person name="Butzonitch I.P."/>
            <person name="Colavita M."/>
            <person name="Daniels J."/>
            <person name="Martin J."/>
            <person name="Burns R."/>
            <person name="George E."/>
            <person name="Akhond M.A.Y."/>
            <person name="Mulholland V."/>
            <person name="Jeffries C.J."/>
        </authorList>
    </citation>
    <scope>NUCLEOTIDE SEQUENCE</scope>
    <source>
        <strain evidence="12">123</strain>
    </source>
</reference>
<dbReference type="Pfam" id="PF08358">
    <property type="entry name" value="Flexi_CP_N"/>
    <property type="match status" value="1"/>
</dbReference>
<organism evidence="12">
    <name type="scientific">Potato rough dwarf virus</name>
    <dbReference type="NCBI Taxonomy" id="106118"/>
    <lineage>
        <taxon>Viruses</taxon>
        <taxon>Riboviria</taxon>
        <taxon>Orthornavirae</taxon>
        <taxon>Kitrinoviricota</taxon>
        <taxon>Alsuviricetes</taxon>
        <taxon>Tymovirales</taxon>
        <taxon>Betaflexiviridae</taxon>
        <taxon>Quinvirinae</taxon>
        <taxon>Carlavirus</taxon>
        <taxon>Carlavirus pisolani</taxon>
        <taxon>Potato virus P</taxon>
    </lineage>
</organism>
<dbReference type="GO" id="GO:0005198">
    <property type="term" value="F:structural molecule activity"/>
    <property type="evidence" value="ECO:0007669"/>
    <property type="project" value="InterPro"/>
</dbReference>
<dbReference type="InterPro" id="IPR013569">
    <property type="entry name" value="Carlavirus_coat_N"/>
</dbReference>
<dbReference type="Pfam" id="PF00286">
    <property type="entry name" value="Flexi_CP"/>
    <property type="match status" value="1"/>
</dbReference>
<evidence type="ECO:0000256" key="7">
    <source>
        <dbReference type="ARBA" id="ARBA00022844"/>
    </source>
</evidence>
<keyword evidence="6 12" id="KW-0167">Capsid protein</keyword>
<dbReference type="GO" id="GO:0019029">
    <property type="term" value="C:helical viral capsid"/>
    <property type="evidence" value="ECO:0007669"/>
    <property type="project" value="UniProtKB-KW"/>
</dbReference>
<dbReference type="EMBL" id="DQ640311">
    <property type="protein sequence ID" value="ABG21368.1"/>
    <property type="molecule type" value="Genomic_RNA"/>
</dbReference>
<evidence type="ECO:0000256" key="3">
    <source>
        <dbReference type="ARBA" id="ARBA00007202"/>
    </source>
</evidence>
<sequence>MSTPEEKQRAEAAVRDEAIKAEVARREADRKGKKSDPVVPTSSGSESRVENEQSLLERRLSTLIEKLNSERHNSNLQNVAFEIGRPNLEPVPEMRRNPANPYGRFSIDELFKMKVRSVSNNMANTEQMAKIVSAISGLGVPTEQVASVILKTVIMCASVSSSVFLDPDGSIEYEGGAVPIDAIIAIMKNVGLRKVCRLYAPVVWNSMLVRNQPPSDWQAMGFPFNARFAAFDTFDYVTNPAAIQPIEGLIRRPTPEECIAHNAHKRMALDKANRNERFANLETEYTGGLQGAEIVRNHKNANNA</sequence>
<keyword evidence="5" id="KW-1139">Helical capsid protein</keyword>
<evidence type="ECO:0000256" key="6">
    <source>
        <dbReference type="ARBA" id="ARBA00022561"/>
    </source>
</evidence>
<evidence type="ECO:0000256" key="5">
    <source>
        <dbReference type="ARBA" id="ARBA00022497"/>
    </source>
</evidence>
<comment type="similarity">
    <text evidence="3">Belongs to the potexviruses coat protein family.</text>
</comment>
<proteinExistence type="inferred from homology"/>
<protein>
    <recommendedName>
        <fullName evidence="4">Capsid protein</fullName>
    </recommendedName>
    <alternativeName>
        <fullName evidence="9">Coat protein</fullName>
    </alternativeName>
</protein>
<evidence type="ECO:0000256" key="8">
    <source>
        <dbReference type="ARBA" id="ARBA00023274"/>
    </source>
</evidence>
<evidence type="ECO:0000313" key="12">
    <source>
        <dbReference type="EMBL" id="ABG21368.1"/>
    </source>
</evidence>
<evidence type="ECO:0000256" key="2">
    <source>
        <dbReference type="ARBA" id="ARBA00004328"/>
    </source>
</evidence>
<comment type="function">
    <text evidence="1">Required for genome encapsidation. Forms ribonucleoprotein complexes along with TGB1 helicase and viral RNA.</text>
</comment>
<dbReference type="InterPro" id="IPR000052">
    <property type="entry name" value="Pltvir_coat"/>
</dbReference>
<gene>
    <name evidence="12" type="primary">cp</name>
</gene>
<evidence type="ECO:0000256" key="9">
    <source>
        <dbReference type="ARBA" id="ARBA00031336"/>
    </source>
</evidence>
<name>Q156E5_9VIRU</name>
<accession>Q156E5</accession>
<feature type="compositionally biased region" description="Basic and acidic residues" evidence="10">
    <location>
        <begin position="1"/>
        <end position="36"/>
    </location>
</feature>
<feature type="region of interest" description="Disordered" evidence="10">
    <location>
        <begin position="1"/>
        <end position="53"/>
    </location>
</feature>
<feature type="domain" description="Potexviruses and carlaviruses coat protein" evidence="11">
    <location>
        <begin position="227"/>
        <end position="242"/>
    </location>
</feature>
<keyword evidence="7" id="KW-0946">Virion</keyword>
<dbReference type="PROSITE" id="PS00418">
    <property type="entry name" value="POTEX_CARLAVIRUS_COAT"/>
    <property type="match status" value="1"/>
</dbReference>
<dbReference type="PRINTS" id="PR00232">
    <property type="entry name" value="POTXCARLCOAT"/>
</dbReference>
<evidence type="ECO:0000256" key="10">
    <source>
        <dbReference type="SAM" id="MobiDB-lite"/>
    </source>
</evidence>
<evidence type="ECO:0000256" key="1">
    <source>
        <dbReference type="ARBA" id="ARBA00004032"/>
    </source>
</evidence>
<dbReference type="GO" id="GO:1990904">
    <property type="term" value="C:ribonucleoprotein complex"/>
    <property type="evidence" value="ECO:0007669"/>
    <property type="project" value="UniProtKB-KW"/>
</dbReference>